<dbReference type="InterPro" id="IPR007685">
    <property type="entry name" value="RelA_SpoT"/>
</dbReference>
<gene>
    <name evidence="8" type="ORF">OG517_31815</name>
</gene>
<comment type="catalytic activity">
    <reaction evidence="2">
        <text>GTP + ATP = guanosine 3'-diphosphate 5'-triphosphate + AMP</text>
        <dbReference type="Rhea" id="RHEA:22088"/>
        <dbReference type="ChEBI" id="CHEBI:30616"/>
        <dbReference type="ChEBI" id="CHEBI:37565"/>
        <dbReference type="ChEBI" id="CHEBI:142410"/>
        <dbReference type="ChEBI" id="CHEBI:456215"/>
        <dbReference type="EC" id="2.7.6.5"/>
    </reaction>
</comment>
<name>A0ABZ1TMB8_STRVG</name>
<dbReference type="Pfam" id="PF13291">
    <property type="entry name" value="ACT_4"/>
    <property type="match status" value="1"/>
</dbReference>
<evidence type="ECO:0000259" key="7">
    <source>
        <dbReference type="PROSITE" id="PS51880"/>
    </source>
</evidence>
<dbReference type="Pfam" id="PF13328">
    <property type="entry name" value="HD_4"/>
    <property type="match status" value="1"/>
</dbReference>
<dbReference type="EMBL" id="CP108090">
    <property type="protein sequence ID" value="WUQ15624.1"/>
    <property type="molecule type" value="Genomic_DNA"/>
</dbReference>
<feature type="domain" description="ACT" evidence="5">
    <location>
        <begin position="728"/>
        <end position="802"/>
    </location>
</feature>
<dbReference type="Gene3D" id="3.10.20.30">
    <property type="match status" value="1"/>
</dbReference>
<comment type="function">
    <text evidence="3">In eubacteria ppGpp (guanosine 3'-diphosphate 5'-diphosphate) is a mediator of the stringent response that coordinates a variety of cellular activities in response to changes in nutritional abundance.</text>
</comment>
<organism evidence="8 9">
    <name type="scientific">Streptomyces virginiae</name>
    <name type="common">Streptomyces cinnamonensis</name>
    <dbReference type="NCBI Taxonomy" id="1961"/>
    <lineage>
        <taxon>Bacteria</taxon>
        <taxon>Bacillati</taxon>
        <taxon>Actinomycetota</taxon>
        <taxon>Actinomycetes</taxon>
        <taxon>Kitasatosporales</taxon>
        <taxon>Streptomycetaceae</taxon>
        <taxon>Streptomyces</taxon>
    </lineage>
</organism>
<evidence type="ECO:0000313" key="8">
    <source>
        <dbReference type="EMBL" id="WUQ15624.1"/>
    </source>
</evidence>
<proteinExistence type="inferred from homology"/>
<feature type="domain" description="TGS" evidence="7">
    <location>
        <begin position="465"/>
        <end position="526"/>
    </location>
</feature>
<feature type="compositionally biased region" description="Low complexity" evidence="4">
    <location>
        <begin position="10"/>
        <end position="24"/>
    </location>
</feature>
<dbReference type="SUPFAM" id="SSF81301">
    <property type="entry name" value="Nucleotidyltransferase"/>
    <property type="match status" value="1"/>
</dbReference>
<dbReference type="SUPFAM" id="SSF109604">
    <property type="entry name" value="HD-domain/PDEase-like"/>
    <property type="match status" value="1"/>
</dbReference>
<feature type="compositionally biased region" description="Pro residues" evidence="4">
    <location>
        <begin position="25"/>
        <end position="35"/>
    </location>
</feature>
<dbReference type="CDD" id="cd00077">
    <property type="entry name" value="HDc"/>
    <property type="match status" value="1"/>
</dbReference>
<dbReference type="InterPro" id="IPR002912">
    <property type="entry name" value="ACT_dom"/>
</dbReference>
<dbReference type="Gene3D" id="1.10.3210.10">
    <property type="entry name" value="Hypothetical protein af1432"/>
    <property type="match status" value="1"/>
</dbReference>
<dbReference type="CDD" id="cd05399">
    <property type="entry name" value="NT_Rel-Spo_like"/>
    <property type="match status" value="1"/>
</dbReference>
<evidence type="ECO:0000256" key="2">
    <source>
        <dbReference type="ARBA" id="ARBA00048244"/>
    </source>
</evidence>
<evidence type="ECO:0000259" key="6">
    <source>
        <dbReference type="PROSITE" id="PS51831"/>
    </source>
</evidence>
<evidence type="ECO:0000256" key="4">
    <source>
        <dbReference type="SAM" id="MobiDB-lite"/>
    </source>
</evidence>
<reference evidence="8" key="1">
    <citation type="submission" date="2022-10" db="EMBL/GenBank/DDBJ databases">
        <title>The complete genomes of actinobacterial strains from the NBC collection.</title>
        <authorList>
            <person name="Joergensen T.S."/>
            <person name="Alvarez Arevalo M."/>
            <person name="Sterndorff E.B."/>
            <person name="Faurdal D."/>
            <person name="Vuksanovic O."/>
            <person name="Mourched A.-S."/>
            <person name="Charusanti P."/>
            <person name="Shaw S."/>
            <person name="Blin K."/>
            <person name="Weber T."/>
        </authorList>
    </citation>
    <scope>NUCLEOTIDE SEQUENCE</scope>
    <source>
        <strain evidence="8">NBC_00248</strain>
    </source>
</reference>
<dbReference type="SMART" id="SM00471">
    <property type="entry name" value="HDc"/>
    <property type="match status" value="1"/>
</dbReference>
<protein>
    <submittedName>
        <fullName evidence="8">Bifunctional (P)ppGpp synthetase/guanosine-3',5'-bis(Diphosphate) 3'-pyrophosphohydrolase</fullName>
    </submittedName>
</protein>
<dbReference type="CDD" id="cd01668">
    <property type="entry name" value="TGS_RSH"/>
    <property type="match status" value="1"/>
</dbReference>
<comment type="pathway">
    <text evidence="1">Purine metabolism; ppGpp biosynthesis; ppGpp from GTP: step 1/2.</text>
</comment>
<evidence type="ECO:0000256" key="3">
    <source>
        <dbReference type="RuleBase" id="RU003847"/>
    </source>
</evidence>
<dbReference type="InterPro" id="IPR045865">
    <property type="entry name" value="ACT-like_dom_sf"/>
</dbReference>
<comment type="similarity">
    <text evidence="3">Belongs to the relA/spoT family.</text>
</comment>
<dbReference type="PROSITE" id="PS51880">
    <property type="entry name" value="TGS"/>
    <property type="match status" value="1"/>
</dbReference>
<dbReference type="InterPro" id="IPR012675">
    <property type="entry name" value="Beta-grasp_dom_sf"/>
</dbReference>
<evidence type="ECO:0000256" key="1">
    <source>
        <dbReference type="ARBA" id="ARBA00004976"/>
    </source>
</evidence>
<accession>A0ABZ1TMB8</accession>
<dbReference type="InterPro" id="IPR004095">
    <property type="entry name" value="TGS"/>
</dbReference>
<evidence type="ECO:0000313" key="9">
    <source>
        <dbReference type="Proteomes" id="UP001432039"/>
    </source>
</evidence>
<feature type="region of interest" description="Disordered" evidence="4">
    <location>
        <begin position="1"/>
        <end position="46"/>
    </location>
</feature>
<dbReference type="SUPFAM" id="SSF55021">
    <property type="entry name" value="ACT-like"/>
    <property type="match status" value="1"/>
</dbReference>
<dbReference type="InterPro" id="IPR003607">
    <property type="entry name" value="HD/PDEase_dom"/>
</dbReference>
<dbReference type="InterPro" id="IPR043519">
    <property type="entry name" value="NT_sf"/>
</dbReference>
<dbReference type="NCBIfam" id="TIGR00691">
    <property type="entry name" value="spoT_relA"/>
    <property type="match status" value="1"/>
</dbReference>
<dbReference type="Gene3D" id="3.30.70.260">
    <property type="match status" value="1"/>
</dbReference>
<dbReference type="Pfam" id="PF02824">
    <property type="entry name" value="TGS"/>
    <property type="match status" value="1"/>
</dbReference>
<keyword evidence="9" id="KW-1185">Reference proteome</keyword>
<dbReference type="RefSeq" id="WP_266389340.1">
    <property type="nucleotide sequence ID" value="NZ_CP108052.1"/>
</dbReference>
<dbReference type="InterPro" id="IPR045600">
    <property type="entry name" value="RelA/SpoT_AH_RIS"/>
</dbReference>
<dbReference type="SMART" id="SM00954">
    <property type="entry name" value="RelA_SpoT"/>
    <property type="match status" value="1"/>
</dbReference>
<dbReference type="InterPro" id="IPR006674">
    <property type="entry name" value="HD_domain"/>
</dbReference>
<dbReference type="Proteomes" id="UP001432039">
    <property type="component" value="Chromosome"/>
</dbReference>
<evidence type="ECO:0000259" key="5">
    <source>
        <dbReference type="PROSITE" id="PS51671"/>
    </source>
</evidence>
<dbReference type="PANTHER" id="PTHR21262:SF31">
    <property type="entry name" value="GTP PYROPHOSPHOKINASE"/>
    <property type="match status" value="1"/>
</dbReference>
<dbReference type="PROSITE" id="PS51831">
    <property type="entry name" value="HD"/>
    <property type="match status" value="1"/>
</dbReference>
<dbReference type="InterPro" id="IPR033655">
    <property type="entry name" value="TGS_RelA/SpoT"/>
</dbReference>
<dbReference type="Gene3D" id="3.30.460.10">
    <property type="entry name" value="Beta Polymerase, domain 2"/>
    <property type="match status" value="1"/>
</dbReference>
<dbReference type="PANTHER" id="PTHR21262">
    <property type="entry name" value="GUANOSINE-3',5'-BIS DIPHOSPHATE 3'-PYROPHOSPHOHYDROLASE"/>
    <property type="match status" value="1"/>
</dbReference>
<dbReference type="Pfam" id="PF19296">
    <property type="entry name" value="RelA_AH_RIS"/>
    <property type="match status" value="1"/>
</dbReference>
<dbReference type="SUPFAM" id="SSF81271">
    <property type="entry name" value="TGS-like"/>
    <property type="match status" value="1"/>
</dbReference>
<dbReference type="CDD" id="cd04876">
    <property type="entry name" value="ACT_RelA-SpoT"/>
    <property type="match status" value="1"/>
</dbReference>
<dbReference type="InterPro" id="IPR004811">
    <property type="entry name" value="RelA/Spo_fam"/>
</dbReference>
<feature type="domain" description="HD" evidence="6">
    <location>
        <begin position="110"/>
        <end position="207"/>
    </location>
</feature>
<dbReference type="Pfam" id="PF04607">
    <property type="entry name" value="RelA_SpoT"/>
    <property type="match status" value="1"/>
</dbReference>
<dbReference type="InterPro" id="IPR012676">
    <property type="entry name" value="TGS-like"/>
</dbReference>
<sequence length="806" mass="89724">MPDEVQPISAAQPDPQAEQTTAAPATPPPAPPVKPAPAKSAGSSNRVRARLARLGVQRSNPYNPVLEPLLRIVRSNDPKIETSTLRQLEQAYQVAERWHRGQKRKSGDPYITHPLAVTTILAELGMDPATLMAGLLHDTVEDTEYGLEDLRRDFGDAVALLVDGVTKLDRVKFGEAAQAETVRKMVVAMAKDPRVLVIKLADRLHNMRTMRYLKREKQEKKARETLEIYAPLAHRLGMNTIKWELEDLSFAILYPKMYDEIVRLVAERAPKRDEYLAVVTDEVQVDLRAARIKATVTGRPKHYYSVYQKMIVRGRDFAEIYDLVGIRVLVDTVRDCYAALGTVHARWNPVPGRFKDYIAMPKFNMYQSLHTTVIGPSGKPVELQIRTFDMHRRAEYGIAAHWKYKQQTVAGTSKVRTDVPQAAKGSAGQDTVNDMAWLRQLLDWQKETEDPGEFLDSLRFDLSRNEVFVFTPKGDVIALPAGATPVDFAYAVHTEVGHRTIGARVNGRLVPLESTLDNGDLVEVFTSKAEGAGPSRDWLGFVKSPRARNKIRAWFSKERRDEAIEHGKDAIARAMRKQNLPIQRILTGDSLVTLAHEMRYPDISSLYAAIGEGHVAAQGVVQKLVAALGGEEAANEDIEESIPPARGRKRRSNADPGVVVKGVDDVWVKLARCCTPVPGDPIVGFVTRGSGVSVHRADCVNVDSLSQEPERMLEVEWAPTQSSVFLVAIQVEALDRSRLLSDVTRVLSDQHVNILSAAVQTSRDRVATSRFTFEMGDPKHLGHVLKAVRGVEGVYDVYRVTSARRP</sequence>
<dbReference type="PROSITE" id="PS51671">
    <property type="entry name" value="ACT"/>
    <property type="match status" value="1"/>
</dbReference>